<protein>
    <recommendedName>
        <fullName evidence="4">Tail fiber protein</fullName>
    </recommendedName>
</protein>
<dbReference type="AlphaFoldDB" id="A0A0B5DR58"/>
<evidence type="ECO:0008006" key="4">
    <source>
        <dbReference type="Google" id="ProtNLM"/>
    </source>
</evidence>
<dbReference type="Proteomes" id="UP000031521">
    <property type="component" value="Chromosome"/>
</dbReference>
<sequence length="221" mass="23417">MSFTEITPYGGQFPSSDDPASFDLRARELMSWLVANFAPEVAALSVELATALDGASSVLEAIAGGAMLPIGGEIFWTGTTLPDGFLEENGGAHERALYPRLWAHAQASGMFDPTGDDPAMFGPGDGSTTFTLPDARAEFLRVWDHGRGVDAGRALGSSQAEALGAHTHDLTVRSWQRNTDGGTTDRFDLNSGGGSTVTTSETGGEETRPRNVARMLIIRAR</sequence>
<keyword evidence="3" id="KW-1185">Reference proteome</keyword>
<dbReference type="EMBL" id="CP004393">
    <property type="protein sequence ID" value="AJE46003.1"/>
    <property type="molecule type" value="Genomic_DNA"/>
</dbReference>
<dbReference type="OrthoDB" id="9810174at2"/>
<organism evidence="2 3">
    <name type="scientific">Celeribacter indicus</name>
    <dbReference type="NCBI Taxonomy" id="1208324"/>
    <lineage>
        <taxon>Bacteria</taxon>
        <taxon>Pseudomonadati</taxon>
        <taxon>Pseudomonadota</taxon>
        <taxon>Alphaproteobacteria</taxon>
        <taxon>Rhodobacterales</taxon>
        <taxon>Roseobacteraceae</taxon>
        <taxon>Celeribacter</taxon>
    </lineage>
</organism>
<gene>
    <name evidence="2" type="ORF">P73_1288</name>
</gene>
<accession>A0A0B5DR58</accession>
<reference evidence="2 3" key="1">
    <citation type="journal article" date="2014" name="Int. J. Syst. Evol. Microbiol.">
        <title>Celeribacter indicus sp. nov., a polycyclic aromatic hydrocarbon-degrading bacterium from deep-sea sediment and reclassification of Huaishuia halophila as Celeribacter halophilus comb. nov.</title>
        <authorList>
            <person name="Lai Q."/>
            <person name="Cao J."/>
            <person name="Yuan J."/>
            <person name="Li F."/>
            <person name="Shao Z."/>
        </authorList>
    </citation>
    <scope>NUCLEOTIDE SEQUENCE [LARGE SCALE GENOMIC DNA]</scope>
    <source>
        <strain evidence="2">P73</strain>
    </source>
</reference>
<name>A0A0B5DR58_9RHOB</name>
<evidence type="ECO:0000313" key="2">
    <source>
        <dbReference type="EMBL" id="AJE46003.1"/>
    </source>
</evidence>
<dbReference type="STRING" id="1208324.P73_1288"/>
<dbReference type="Gene3D" id="3.90.1340.10">
    <property type="entry name" value="Phage tail collar domain"/>
    <property type="match status" value="1"/>
</dbReference>
<evidence type="ECO:0000313" key="3">
    <source>
        <dbReference type="Proteomes" id="UP000031521"/>
    </source>
</evidence>
<feature type="region of interest" description="Disordered" evidence="1">
    <location>
        <begin position="176"/>
        <end position="208"/>
    </location>
</feature>
<dbReference type="HOGENOM" id="CLU_1348391_0_0_5"/>
<dbReference type="InterPro" id="IPR037053">
    <property type="entry name" value="Phage_tail_collar_dom_sf"/>
</dbReference>
<dbReference type="RefSeq" id="WP_052453075.1">
    <property type="nucleotide sequence ID" value="NZ_CP004393.1"/>
</dbReference>
<proteinExistence type="predicted"/>
<evidence type="ECO:0000256" key="1">
    <source>
        <dbReference type="SAM" id="MobiDB-lite"/>
    </source>
</evidence>
<dbReference type="KEGG" id="cid:P73_1288"/>
<dbReference type="SUPFAM" id="SSF88874">
    <property type="entry name" value="Receptor-binding domain of short tail fibre protein gp12"/>
    <property type="match status" value="1"/>
</dbReference>